<evidence type="ECO:0000256" key="3">
    <source>
        <dbReference type="ARBA" id="ARBA00022692"/>
    </source>
</evidence>
<comment type="subcellular location">
    <subcellularLocation>
        <location evidence="1 6">Membrane</location>
        <topology evidence="1 6">Multi-pass membrane protein</topology>
    </subcellularLocation>
</comment>
<evidence type="ECO:0000256" key="5">
    <source>
        <dbReference type="ARBA" id="ARBA00023136"/>
    </source>
</evidence>
<gene>
    <name evidence="8" type="ORF">PPYR_06848</name>
</gene>
<dbReference type="Proteomes" id="UP000327044">
    <property type="component" value="Unassembled WGS sequence"/>
</dbReference>
<dbReference type="Gene3D" id="1.10.1450.10">
    <property type="entry name" value="Tetraspanin"/>
    <property type="match status" value="1"/>
</dbReference>
<keyword evidence="3 6" id="KW-0812">Transmembrane</keyword>
<dbReference type="AlphaFoldDB" id="A0A1Y1MB96"/>
<name>A0A1Y1MB96_PHOPY</name>
<keyword evidence="5 6" id="KW-0472">Membrane</keyword>
<dbReference type="PROSITE" id="PS51257">
    <property type="entry name" value="PROKAR_LIPOPROTEIN"/>
    <property type="match status" value="1"/>
</dbReference>
<dbReference type="PRINTS" id="PR00259">
    <property type="entry name" value="TMFOUR"/>
</dbReference>
<feature type="transmembrane region" description="Helical" evidence="6">
    <location>
        <begin position="12"/>
        <end position="36"/>
    </location>
</feature>
<dbReference type="FunCoup" id="A0A1Y1MB96">
    <property type="interactions" value="60"/>
</dbReference>
<dbReference type="EMBL" id="GEZM01035742">
    <property type="protein sequence ID" value="JAV83109.1"/>
    <property type="molecule type" value="Transcribed_RNA"/>
</dbReference>
<dbReference type="InterPro" id="IPR018499">
    <property type="entry name" value="Tetraspanin/Peripherin"/>
</dbReference>
<dbReference type="PANTHER" id="PTHR19282">
    <property type="entry name" value="TETRASPANIN"/>
    <property type="match status" value="1"/>
</dbReference>
<dbReference type="GO" id="GO:0005886">
    <property type="term" value="C:plasma membrane"/>
    <property type="evidence" value="ECO:0007669"/>
    <property type="project" value="TreeGrafter"/>
</dbReference>
<feature type="transmembrane region" description="Helical" evidence="6">
    <location>
        <begin position="84"/>
        <end position="107"/>
    </location>
</feature>
<dbReference type="OrthoDB" id="432835at2759"/>
<reference evidence="8 9" key="2">
    <citation type="journal article" date="2018" name="Elife">
        <title>Firefly genomes illuminate parallel origins of bioluminescence in beetles.</title>
        <authorList>
            <person name="Fallon T.R."/>
            <person name="Lower S.E."/>
            <person name="Chang C.H."/>
            <person name="Bessho-Uehara M."/>
            <person name="Martin G.J."/>
            <person name="Bewick A.J."/>
            <person name="Behringer M."/>
            <person name="Debat H.J."/>
            <person name="Wong I."/>
            <person name="Day J.C."/>
            <person name="Suvorov A."/>
            <person name="Silva C.J."/>
            <person name="Stanger-Hall K.F."/>
            <person name="Hall D.W."/>
            <person name="Schmitz R.J."/>
            <person name="Nelson D.R."/>
            <person name="Lewis S.M."/>
            <person name="Shigenobu S."/>
            <person name="Bybee S.M."/>
            <person name="Larracuente A.M."/>
            <person name="Oba Y."/>
            <person name="Weng J.K."/>
        </authorList>
    </citation>
    <scope>NUCLEOTIDE SEQUENCE [LARGE SCALE GENOMIC DNA]</scope>
    <source>
        <strain evidence="8">1611_PpyrPB1</strain>
        <tissue evidence="8">Whole body</tissue>
    </source>
</reference>
<sequence>MSKSGYTCVRYIFCWLNVILWITGCGILGVGLWLRIAYEGYATLLPEYALLGADSLAIAVGTIAFILAFCGCCGSWFQSRWMLITYFSLVVFIFVAEFIMGSLAFVFREKLGHILQQELQYGLQHHYNITASGPYSLVTIWDQLQSEVHCCGVKNYEDWYGIDAWVDERWVPESCCLPAAYLNQTETQPCGHTQNSEDWYPKGCFEQIQMWFIQRLHIVGVVGLVVAFVQLFGLISSMLLFCTVKHKRSSYTYQSYEPNA</sequence>
<keyword evidence="9" id="KW-1185">Reference proteome</keyword>
<evidence type="ECO:0000256" key="6">
    <source>
        <dbReference type="RuleBase" id="RU361218"/>
    </source>
</evidence>
<accession>A0A1Y1MB96</accession>
<feature type="transmembrane region" description="Helical" evidence="6">
    <location>
        <begin position="56"/>
        <end position="77"/>
    </location>
</feature>
<dbReference type="FunFam" id="1.10.1450.10:FF:000028">
    <property type="entry name" value="Tetraspanin"/>
    <property type="match status" value="1"/>
</dbReference>
<protein>
    <recommendedName>
        <fullName evidence="6">Tetraspanin</fullName>
    </recommendedName>
</protein>
<evidence type="ECO:0000313" key="9">
    <source>
        <dbReference type="Proteomes" id="UP000327044"/>
    </source>
</evidence>
<reference evidence="7" key="1">
    <citation type="journal article" date="2016" name="Sci. Rep.">
        <title>Molecular characterization of firefly nuptial gifts: a multi-omics approach sheds light on postcopulatory sexual selection.</title>
        <authorList>
            <person name="Al-Wathiqui N."/>
            <person name="Fallon T.R."/>
            <person name="South A."/>
            <person name="Weng J.K."/>
            <person name="Lewis S.M."/>
        </authorList>
    </citation>
    <scope>NUCLEOTIDE SEQUENCE</scope>
</reference>
<evidence type="ECO:0000313" key="7">
    <source>
        <dbReference type="EMBL" id="JAV83109.1"/>
    </source>
</evidence>
<comment type="similarity">
    <text evidence="2 6">Belongs to the tetraspanin (TM4SF) family.</text>
</comment>
<dbReference type="PIRSF" id="PIRSF002419">
    <property type="entry name" value="Tetraspanin"/>
    <property type="match status" value="1"/>
</dbReference>
<feature type="transmembrane region" description="Helical" evidence="6">
    <location>
        <begin position="218"/>
        <end position="241"/>
    </location>
</feature>
<dbReference type="PANTHER" id="PTHR19282:SF478">
    <property type="entry name" value="TETRASPANIN"/>
    <property type="match status" value="1"/>
</dbReference>
<dbReference type="InterPro" id="IPR008952">
    <property type="entry name" value="Tetraspanin_EC2_sf"/>
</dbReference>
<dbReference type="InterPro" id="IPR000301">
    <property type="entry name" value="Tetraspanin_animals"/>
</dbReference>
<keyword evidence="4 6" id="KW-1133">Transmembrane helix</keyword>
<evidence type="ECO:0000256" key="1">
    <source>
        <dbReference type="ARBA" id="ARBA00004141"/>
    </source>
</evidence>
<evidence type="ECO:0000313" key="8">
    <source>
        <dbReference type="EMBL" id="KAB0798968.1"/>
    </source>
</evidence>
<evidence type="ECO:0000256" key="2">
    <source>
        <dbReference type="ARBA" id="ARBA00006840"/>
    </source>
</evidence>
<dbReference type="EMBL" id="VVIM01000005">
    <property type="protein sequence ID" value="KAB0798968.1"/>
    <property type="molecule type" value="Genomic_DNA"/>
</dbReference>
<organism evidence="7">
    <name type="scientific">Photinus pyralis</name>
    <name type="common">Common eastern firefly</name>
    <name type="synonym">Lampyris pyralis</name>
    <dbReference type="NCBI Taxonomy" id="7054"/>
    <lineage>
        <taxon>Eukaryota</taxon>
        <taxon>Metazoa</taxon>
        <taxon>Ecdysozoa</taxon>
        <taxon>Arthropoda</taxon>
        <taxon>Hexapoda</taxon>
        <taxon>Insecta</taxon>
        <taxon>Pterygota</taxon>
        <taxon>Neoptera</taxon>
        <taxon>Endopterygota</taxon>
        <taxon>Coleoptera</taxon>
        <taxon>Polyphaga</taxon>
        <taxon>Elateriformia</taxon>
        <taxon>Elateroidea</taxon>
        <taxon>Lampyridae</taxon>
        <taxon>Lampyrinae</taxon>
        <taxon>Photinus</taxon>
    </lineage>
</organism>
<dbReference type="SUPFAM" id="SSF48652">
    <property type="entry name" value="Tetraspanin"/>
    <property type="match status" value="1"/>
</dbReference>
<evidence type="ECO:0000256" key="4">
    <source>
        <dbReference type="ARBA" id="ARBA00022989"/>
    </source>
</evidence>
<dbReference type="InParanoid" id="A0A1Y1MB96"/>
<proteinExistence type="inferred from homology"/>
<reference evidence="8" key="3">
    <citation type="submission" date="2019-08" db="EMBL/GenBank/DDBJ databases">
        <authorList>
            <consortium name="Photinus pyralis genome working group"/>
            <person name="Fallon T.R."/>
            <person name="Sander Lower S.E."/>
            <person name="Weng J.-K."/>
        </authorList>
    </citation>
    <scope>NUCLEOTIDE SEQUENCE</scope>
    <source>
        <strain evidence="8">1611_PpyrPB1</strain>
        <tissue evidence="8">Whole body</tissue>
    </source>
</reference>
<dbReference type="Pfam" id="PF00335">
    <property type="entry name" value="Tetraspanin"/>
    <property type="match status" value="1"/>
</dbReference>